<dbReference type="InParanoid" id="A0A6I8VPW0"/>
<feature type="transmembrane region" description="Helical" evidence="6">
    <location>
        <begin position="157"/>
        <end position="175"/>
    </location>
</feature>
<feature type="transmembrane region" description="Helical" evidence="6">
    <location>
        <begin position="397"/>
        <end position="417"/>
    </location>
</feature>
<dbReference type="Pfam" id="PF08395">
    <property type="entry name" value="7tm_7"/>
    <property type="match status" value="1"/>
</dbReference>
<dbReference type="InterPro" id="IPR013604">
    <property type="entry name" value="7TM_chemorcpt"/>
</dbReference>
<dbReference type="RefSeq" id="XP_033233115.1">
    <property type="nucleotide sequence ID" value="XM_033377224.1"/>
</dbReference>
<evidence type="ECO:0000256" key="5">
    <source>
        <dbReference type="ARBA" id="ARBA00023136"/>
    </source>
</evidence>
<evidence type="ECO:0000256" key="4">
    <source>
        <dbReference type="ARBA" id="ARBA00022989"/>
    </source>
</evidence>
<dbReference type="Proteomes" id="UP000001819">
    <property type="component" value="Chromosome 2"/>
</dbReference>
<dbReference type="GO" id="GO:0007165">
    <property type="term" value="P:signal transduction"/>
    <property type="evidence" value="ECO:0007669"/>
    <property type="project" value="UniProtKB-KW"/>
</dbReference>
<keyword evidence="2 6" id="KW-1003">Cell membrane</keyword>
<dbReference type="FunCoup" id="A0A6I8VPW0">
    <property type="interactions" value="4"/>
</dbReference>
<comment type="subcellular location">
    <subcellularLocation>
        <location evidence="1 6">Cell membrane</location>
        <topology evidence="1 6">Multi-pass membrane protein</topology>
    </subcellularLocation>
</comment>
<reference evidence="7" key="1">
    <citation type="submission" date="2024-06" db="UniProtKB">
        <authorList>
            <consortium name="RefSeq"/>
        </authorList>
    </citation>
    <scope>NUCLEOTIDE SEQUENCE [LARGE SCALE GENOMIC DNA]</scope>
    <source>
        <strain evidence="7">MV2-25</strain>
    </source>
</reference>
<dbReference type="GO" id="GO:0050909">
    <property type="term" value="P:sensory perception of taste"/>
    <property type="evidence" value="ECO:0007669"/>
    <property type="project" value="InterPro"/>
</dbReference>
<feature type="transmembrane region" description="Helical" evidence="6">
    <location>
        <begin position="195"/>
        <end position="214"/>
    </location>
</feature>
<evidence type="ECO:0000256" key="1">
    <source>
        <dbReference type="ARBA" id="ARBA00004651"/>
    </source>
</evidence>
<name>A0A6I8VPW0_DROPS</name>
<accession>A0A6I8VPW0</accession>
<keyword evidence="7" id="KW-1185">Reference proteome</keyword>
<proteinExistence type="inferred from homology"/>
<feature type="transmembrane region" description="Helical" evidence="6">
    <location>
        <begin position="301"/>
        <end position="325"/>
    </location>
</feature>
<organism evidence="7 8">
    <name type="scientific">Drosophila pseudoobscura pseudoobscura</name>
    <name type="common">Fruit fly</name>
    <dbReference type="NCBI Taxonomy" id="46245"/>
    <lineage>
        <taxon>Eukaryota</taxon>
        <taxon>Metazoa</taxon>
        <taxon>Ecdysozoa</taxon>
        <taxon>Arthropoda</taxon>
        <taxon>Hexapoda</taxon>
        <taxon>Insecta</taxon>
        <taxon>Pterygota</taxon>
        <taxon>Neoptera</taxon>
        <taxon>Endopterygota</taxon>
        <taxon>Diptera</taxon>
        <taxon>Brachycera</taxon>
        <taxon>Muscomorpha</taxon>
        <taxon>Ephydroidea</taxon>
        <taxon>Drosophilidae</taxon>
        <taxon>Drosophila</taxon>
        <taxon>Sophophora</taxon>
    </lineage>
</organism>
<evidence type="ECO:0000313" key="7">
    <source>
        <dbReference type="Proteomes" id="UP000001819"/>
    </source>
</evidence>
<comment type="similarity">
    <text evidence="6">Belongs to the insect chemoreceptor superfamily. Gustatory receptor (GR) family.</text>
</comment>
<keyword evidence="6 8" id="KW-0675">Receptor</keyword>
<gene>
    <name evidence="8" type="primary">Gr93b</name>
</gene>
<keyword evidence="6" id="KW-0807">Transducer</keyword>
<feature type="transmembrane region" description="Helical" evidence="6">
    <location>
        <begin position="68"/>
        <end position="86"/>
    </location>
</feature>
<evidence type="ECO:0000256" key="2">
    <source>
        <dbReference type="ARBA" id="ARBA00022475"/>
    </source>
</evidence>
<reference evidence="8" key="2">
    <citation type="submission" date="2025-08" db="UniProtKB">
        <authorList>
            <consortium name="RefSeq"/>
        </authorList>
    </citation>
    <scope>IDENTIFICATION</scope>
    <source>
        <strain evidence="8">MV-25-SWS-2005</strain>
        <tissue evidence="8">Whole body</tissue>
    </source>
</reference>
<dbReference type="AlphaFoldDB" id="A0A6I8VPW0"/>
<keyword evidence="3 6" id="KW-0812">Transmembrane</keyword>
<comment type="function">
    <text evidence="6">Gustatory receptor which mediates acceptance or avoidance behavior, depending on its substrates.</text>
</comment>
<keyword evidence="4 6" id="KW-1133">Transmembrane helix</keyword>
<evidence type="ECO:0000256" key="3">
    <source>
        <dbReference type="ARBA" id="ARBA00022692"/>
    </source>
</evidence>
<protein>
    <recommendedName>
        <fullName evidence="6">Gustatory receptor</fullName>
    </recommendedName>
</protein>
<dbReference type="GO" id="GO:0005886">
    <property type="term" value="C:plasma membrane"/>
    <property type="evidence" value="ECO:0007669"/>
    <property type="project" value="UniProtKB-SubCell"/>
</dbReference>
<feature type="transmembrane region" description="Helical" evidence="6">
    <location>
        <begin position="92"/>
        <end position="115"/>
    </location>
</feature>
<dbReference type="KEGG" id="dpo:4800968"/>
<keyword evidence="5 6" id="KW-0472">Membrane</keyword>
<feature type="transmembrane region" description="Helical" evidence="6">
    <location>
        <begin position="28"/>
        <end position="48"/>
    </location>
</feature>
<evidence type="ECO:0000313" key="8">
    <source>
        <dbReference type="RefSeq" id="XP_033233115.1"/>
    </source>
</evidence>
<sequence length="422" mass="48388">MTGSSSARSTVMPRVSPWLNGPRISAGLLRGCFYYATVFGVATFRIGLQDDTLKFRASSRKGYKWLSILIRVLGSCFYGYSYGAWADQYTDWYLRLFFGLRLVGCLVCSVIILVLQVCYEKRILHLVNSFFGLFRRLRALTRTVEAGFGGRLELTLLMFKLLSLAFVFLAFQWQYSPWVLLTILCDLYTSIGTGMIMHFCFVGYLSIGVLYAELNRYVDHQLRAQLSSLQDQVEEDDIQQQPDVQAHANLDECLAIYEEIHQVTCSFQRLFDLPLFLTLVQNLSAMAMVSYHAIMSREYHISLWGLVLKLLIDVLLLTLAVHGAVSSSRLVRRLSLENYTIGQSKSYHIKVGVDKLVRSPRKFKLGSFFQFEIFLGRLNHQQLRVCPLGMFEVSNELTLFFLSAMVTYLTFLVQYGIQTKQF</sequence>
<evidence type="ECO:0000256" key="6">
    <source>
        <dbReference type="RuleBase" id="RU363108"/>
    </source>
</evidence>